<organism evidence="1 2">
    <name type="scientific">Alloyangia pacifica</name>
    <dbReference type="NCBI Taxonomy" id="311180"/>
    <lineage>
        <taxon>Bacteria</taxon>
        <taxon>Pseudomonadati</taxon>
        <taxon>Pseudomonadota</taxon>
        <taxon>Alphaproteobacteria</taxon>
        <taxon>Rhodobacterales</taxon>
        <taxon>Roseobacteraceae</taxon>
        <taxon>Alloyangia</taxon>
    </lineage>
</organism>
<accession>A0A2U8HEI6</accession>
<dbReference type="InterPro" id="IPR012441">
    <property type="entry name" value="DUF1643"/>
</dbReference>
<gene>
    <name evidence="1" type="ORF">CEW88_11435</name>
</gene>
<protein>
    <recommendedName>
        <fullName evidence="3">DUF1643 domain-containing protein</fullName>
    </recommendedName>
</protein>
<proteinExistence type="predicted"/>
<dbReference type="KEGG" id="ypac:CEW88_11435"/>
<name>A0A2U8HEI6_9RHOB</name>
<dbReference type="Pfam" id="PF07799">
    <property type="entry name" value="DUF1643"/>
    <property type="match status" value="1"/>
</dbReference>
<evidence type="ECO:0000313" key="2">
    <source>
        <dbReference type="Proteomes" id="UP000244915"/>
    </source>
</evidence>
<sequence length="174" mass="19665">MIERRHEDNGTRSRALYSHCGTYRYGLERLWRETPGPFLLWVMLNPAKADERRNDPTIERCQRRAQAMGFGGMRIANIFAFRAPTPAELRRAETPVGPENDALLLRWHAEAGMTLAGWGMHGAHMGRGPQIAAQLIGAVHVLGLTRDGHPRHPLYVAYSQQPRLWHRQARSAAG</sequence>
<evidence type="ECO:0008006" key="3">
    <source>
        <dbReference type="Google" id="ProtNLM"/>
    </source>
</evidence>
<dbReference type="EMBL" id="CP022189">
    <property type="protein sequence ID" value="AWI84244.1"/>
    <property type="molecule type" value="Genomic_DNA"/>
</dbReference>
<reference evidence="1 2" key="1">
    <citation type="submission" date="2017-06" db="EMBL/GenBank/DDBJ databases">
        <title>Yangia sp. YSBP01 complete genome sequence.</title>
        <authorList>
            <person name="Woo J.-H."/>
            <person name="Kim H.-S."/>
        </authorList>
    </citation>
    <scope>NUCLEOTIDE SEQUENCE [LARGE SCALE GENOMIC DNA]</scope>
    <source>
        <strain evidence="1 2">YSBP01</strain>
    </source>
</reference>
<dbReference type="Proteomes" id="UP000244915">
    <property type="component" value="Chromosome 1"/>
</dbReference>
<evidence type="ECO:0000313" key="1">
    <source>
        <dbReference type="EMBL" id="AWI84244.1"/>
    </source>
</evidence>
<dbReference type="OrthoDB" id="9807577at2"/>
<dbReference type="AlphaFoldDB" id="A0A2U8HEI6"/>
<dbReference type="RefSeq" id="WP_108966910.1">
    <property type="nucleotide sequence ID" value="NZ_CP022189.1"/>
</dbReference>